<protein>
    <submittedName>
        <fullName evidence="2">Glycerophosphoryl diester phosphodiesterase</fullName>
    </submittedName>
</protein>
<dbReference type="Pfam" id="PF03009">
    <property type="entry name" value="GDPD"/>
    <property type="match status" value="1"/>
</dbReference>
<evidence type="ECO:0000259" key="1">
    <source>
        <dbReference type="PROSITE" id="PS51704"/>
    </source>
</evidence>
<dbReference type="GO" id="GO:0008081">
    <property type="term" value="F:phosphoric diester hydrolase activity"/>
    <property type="evidence" value="ECO:0007669"/>
    <property type="project" value="InterPro"/>
</dbReference>
<dbReference type="RefSeq" id="WP_231966508.1">
    <property type="nucleotide sequence ID" value="NZ_LT629690.1"/>
</dbReference>
<dbReference type="AlphaFoldDB" id="A0A1G7MW04"/>
<dbReference type="EMBL" id="LT629690">
    <property type="protein sequence ID" value="SDF65922.1"/>
    <property type="molecule type" value="Genomic_DNA"/>
</dbReference>
<name>A0A1G7MW04_9BACT</name>
<dbReference type="GO" id="GO:0006629">
    <property type="term" value="P:lipid metabolic process"/>
    <property type="evidence" value="ECO:0007669"/>
    <property type="project" value="InterPro"/>
</dbReference>
<organism evidence="2 3">
    <name type="scientific">Terriglobus roseus</name>
    <dbReference type="NCBI Taxonomy" id="392734"/>
    <lineage>
        <taxon>Bacteria</taxon>
        <taxon>Pseudomonadati</taxon>
        <taxon>Acidobacteriota</taxon>
        <taxon>Terriglobia</taxon>
        <taxon>Terriglobales</taxon>
        <taxon>Acidobacteriaceae</taxon>
        <taxon>Terriglobus</taxon>
    </lineage>
</organism>
<feature type="domain" description="GP-PDE" evidence="1">
    <location>
        <begin position="31"/>
        <end position="301"/>
    </location>
</feature>
<dbReference type="PANTHER" id="PTHR46211">
    <property type="entry name" value="GLYCEROPHOSPHORYL DIESTER PHOSPHODIESTERASE"/>
    <property type="match status" value="1"/>
</dbReference>
<dbReference type="Proteomes" id="UP000182427">
    <property type="component" value="Chromosome I"/>
</dbReference>
<dbReference type="InterPro" id="IPR030395">
    <property type="entry name" value="GP_PDE_dom"/>
</dbReference>
<sequence length="310" mass="34385">MLIAVVDAAWMRIKHVFTLLLCTAACSAQMVVVHGHRGSRATRPENTIPAFEYAIAHGADVLELDLAVTKDNVLVVSHSPVLNSSYPGERECVGPPLAKDTPIHSLTFQQLQQYDCGAKTLAAFPKQVAVPNTHVPTFDQVLDLAPKGNFEFNVETKIFLLHPEMTPSPEVFVQMIDTAVRKHHLQQRVILQSFDFRTLHAMQTLDPAIRRSALFGQAKYDKLMGINEPDKSFANMAKVSGANILSPDASLVTPEEVAVAHKLGLQVLPYTPNTPEEWKRLTDAHVDGIITDDPEALRDWLRKQTPPLHK</sequence>
<proteinExistence type="predicted"/>
<dbReference type="Gene3D" id="3.20.20.190">
    <property type="entry name" value="Phosphatidylinositol (PI) phosphodiesterase"/>
    <property type="match status" value="1"/>
</dbReference>
<gene>
    <name evidence="2" type="ORF">SAMN05444167_2922</name>
</gene>
<keyword evidence="3" id="KW-1185">Reference proteome</keyword>
<dbReference type="PANTHER" id="PTHR46211:SF14">
    <property type="entry name" value="GLYCEROPHOSPHODIESTER PHOSPHODIESTERASE"/>
    <property type="match status" value="1"/>
</dbReference>
<dbReference type="InterPro" id="IPR017946">
    <property type="entry name" value="PLC-like_Pdiesterase_TIM-brl"/>
</dbReference>
<evidence type="ECO:0000313" key="2">
    <source>
        <dbReference type="EMBL" id="SDF65922.1"/>
    </source>
</evidence>
<reference evidence="2 3" key="1">
    <citation type="submission" date="2016-10" db="EMBL/GenBank/DDBJ databases">
        <authorList>
            <person name="de Groot N.N."/>
        </authorList>
    </citation>
    <scope>NUCLEOTIDE SEQUENCE [LARGE SCALE GENOMIC DNA]</scope>
    <source>
        <strain evidence="2 3">GAS232</strain>
    </source>
</reference>
<accession>A0A1G7MW04</accession>
<evidence type="ECO:0000313" key="3">
    <source>
        <dbReference type="Proteomes" id="UP000182427"/>
    </source>
</evidence>
<dbReference type="PROSITE" id="PS51704">
    <property type="entry name" value="GP_PDE"/>
    <property type="match status" value="1"/>
</dbReference>
<dbReference type="SUPFAM" id="SSF51695">
    <property type="entry name" value="PLC-like phosphodiesterases"/>
    <property type="match status" value="1"/>
</dbReference>